<organism evidence="2 3">
    <name type="scientific">Natronobacterium texcoconense</name>
    <dbReference type="NCBI Taxonomy" id="1095778"/>
    <lineage>
        <taxon>Archaea</taxon>
        <taxon>Methanobacteriati</taxon>
        <taxon>Methanobacteriota</taxon>
        <taxon>Stenosarchaea group</taxon>
        <taxon>Halobacteria</taxon>
        <taxon>Halobacteriales</taxon>
        <taxon>Natrialbaceae</taxon>
        <taxon>Natronobacterium</taxon>
    </lineage>
</organism>
<reference evidence="3" key="1">
    <citation type="submission" date="2016-10" db="EMBL/GenBank/DDBJ databases">
        <authorList>
            <person name="Varghese N."/>
            <person name="Submissions S."/>
        </authorList>
    </citation>
    <scope>NUCLEOTIDE SEQUENCE [LARGE SCALE GENOMIC DNA]</scope>
    <source>
        <strain evidence="3">DSM 24767</strain>
    </source>
</reference>
<dbReference type="PROSITE" id="PS51257">
    <property type="entry name" value="PROKAR_LIPOPROTEIN"/>
    <property type="match status" value="1"/>
</dbReference>
<feature type="domain" description="Ig-like" evidence="1">
    <location>
        <begin position="148"/>
        <end position="227"/>
    </location>
</feature>
<evidence type="ECO:0000259" key="1">
    <source>
        <dbReference type="Pfam" id="PF25942"/>
    </source>
</evidence>
<dbReference type="STRING" id="1095778.SAMN04489842_2073"/>
<dbReference type="Pfam" id="PF25942">
    <property type="entry name" value="Ig_halo"/>
    <property type="match status" value="1"/>
</dbReference>
<dbReference type="Proteomes" id="UP000198848">
    <property type="component" value="Unassembled WGS sequence"/>
</dbReference>
<keyword evidence="3" id="KW-1185">Reference proteome</keyword>
<evidence type="ECO:0000313" key="3">
    <source>
        <dbReference type="Proteomes" id="UP000198848"/>
    </source>
</evidence>
<dbReference type="EMBL" id="FNLC01000002">
    <property type="protein sequence ID" value="SDR03253.1"/>
    <property type="molecule type" value="Genomic_DNA"/>
</dbReference>
<name>A0A1H1FQB3_NATTX</name>
<proteinExistence type="predicted"/>
<dbReference type="OrthoDB" id="382804at2157"/>
<protein>
    <recommendedName>
        <fullName evidence="1">Ig-like domain-containing protein</fullName>
    </recommendedName>
</protein>
<gene>
    <name evidence="2" type="ORF">SAMN04489842_2073</name>
</gene>
<accession>A0A1H1FQB3</accession>
<dbReference type="RefSeq" id="WP_139169267.1">
    <property type="nucleotide sequence ID" value="NZ_FNLC01000002.1"/>
</dbReference>
<dbReference type="AlphaFoldDB" id="A0A1H1FQB3"/>
<dbReference type="InterPro" id="IPR058929">
    <property type="entry name" value="Ig_halo"/>
</dbReference>
<sequence>MNRRQYLTGAAPALLLSTAGCLSSSPDSKEYPKIPDPLTREAAVDFVEEYDTAAYHNAILEGNSPTSISVRCSARFDREVDSSLYVVSRCSGSTETEGLLRPATASEYASVPRTYRVTDERFQRVDVETTRGDGEYPVRVFNFDDGEHEVALTVTPATKSSDEKVLDDAYTLSSETGFTQLLDVSSGTTYELAVVLNDQQSTSFEWTVHDDPRGVGVYVTPDGGLDIATFSDDNDGSRSG</sequence>
<evidence type="ECO:0000313" key="2">
    <source>
        <dbReference type="EMBL" id="SDR03253.1"/>
    </source>
</evidence>